<keyword evidence="1" id="KW-0547">Nucleotide-binding</keyword>
<dbReference type="AlphaFoldDB" id="A0A6V7VG37"/>
<dbReference type="GO" id="GO:0005524">
    <property type="term" value="F:ATP binding"/>
    <property type="evidence" value="ECO:0007669"/>
    <property type="project" value="UniProtKB-KW"/>
</dbReference>
<evidence type="ECO:0000259" key="2">
    <source>
        <dbReference type="Pfam" id="PF05970"/>
    </source>
</evidence>
<keyword evidence="1" id="KW-0067">ATP-binding</keyword>
<gene>
    <name evidence="4" type="ORF">MENT_LOCUS25451</name>
</gene>
<comment type="catalytic activity">
    <reaction evidence="1">
        <text>ATP + H2O = ADP + phosphate + H(+)</text>
        <dbReference type="Rhea" id="RHEA:13065"/>
        <dbReference type="ChEBI" id="CHEBI:15377"/>
        <dbReference type="ChEBI" id="CHEBI:15378"/>
        <dbReference type="ChEBI" id="CHEBI:30616"/>
        <dbReference type="ChEBI" id="CHEBI:43474"/>
        <dbReference type="ChEBI" id="CHEBI:456216"/>
        <dbReference type="EC" id="5.6.2.3"/>
    </reaction>
</comment>
<dbReference type="InterPro" id="IPR010285">
    <property type="entry name" value="DNA_helicase_pif1-like_DEAD"/>
</dbReference>
<dbReference type="Proteomes" id="UP000580250">
    <property type="component" value="Unassembled WGS sequence"/>
</dbReference>
<keyword evidence="1" id="KW-0233">DNA recombination</keyword>
<dbReference type="InterPro" id="IPR049163">
    <property type="entry name" value="Pif1-like_2B_dom"/>
</dbReference>
<evidence type="ECO:0000259" key="3">
    <source>
        <dbReference type="Pfam" id="PF21530"/>
    </source>
</evidence>
<comment type="similarity">
    <text evidence="1">Belongs to the helicase family.</text>
</comment>
<organism evidence="4 5">
    <name type="scientific">Meloidogyne enterolobii</name>
    <name type="common">Root-knot nematode worm</name>
    <name type="synonym">Meloidogyne mayaguensis</name>
    <dbReference type="NCBI Taxonomy" id="390850"/>
    <lineage>
        <taxon>Eukaryota</taxon>
        <taxon>Metazoa</taxon>
        <taxon>Ecdysozoa</taxon>
        <taxon>Nematoda</taxon>
        <taxon>Chromadorea</taxon>
        <taxon>Rhabditida</taxon>
        <taxon>Tylenchina</taxon>
        <taxon>Tylenchomorpha</taxon>
        <taxon>Tylenchoidea</taxon>
        <taxon>Meloidogynidae</taxon>
        <taxon>Meloidogyninae</taxon>
        <taxon>Meloidogyne</taxon>
    </lineage>
</organism>
<feature type="domain" description="DNA helicase Pif1-like 2B" evidence="3">
    <location>
        <begin position="149"/>
        <end position="194"/>
    </location>
</feature>
<comment type="caution">
    <text evidence="4">The sequence shown here is derived from an EMBL/GenBank/DDBJ whole genome shotgun (WGS) entry which is preliminary data.</text>
</comment>
<keyword evidence="1" id="KW-0347">Helicase</keyword>
<dbReference type="GO" id="GO:0000723">
    <property type="term" value="P:telomere maintenance"/>
    <property type="evidence" value="ECO:0007669"/>
    <property type="project" value="InterPro"/>
</dbReference>
<dbReference type="GO" id="GO:0016787">
    <property type="term" value="F:hydrolase activity"/>
    <property type="evidence" value="ECO:0007669"/>
    <property type="project" value="UniProtKB-KW"/>
</dbReference>
<proteinExistence type="inferred from homology"/>
<reference evidence="4 5" key="1">
    <citation type="submission" date="2020-08" db="EMBL/GenBank/DDBJ databases">
        <authorList>
            <person name="Koutsovoulos G."/>
            <person name="Danchin GJ E."/>
        </authorList>
    </citation>
    <scope>NUCLEOTIDE SEQUENCE [LARGE SCALE GENOMIC DNA]</scope>
</reference>
<evidence type="ECO:0000256" key="1">
    <source>
        <dbReference type="RuleBase" id="RU363044"/>
    </source>
</evidence>
<dbReference type="EMBL" id="CAJEWN010000224">
    <property type="protein sequence ID" value="CAD2173823.1"/>
    <property type="molecule type" value="Genomic_DNA"/>
</dbReference>
<dbReference type="PANTHER" id="PTHR10492">
    <property type="match status" value="1"/>
</dbReference>
<feature type="domain" description="DNA helicase Pif1-like DEAD-box helicase" evidence="2">
    <location>
        <begin position="1"/>
        <end position="96"/>
    </location>
</feature>
<dbReference type="SUPFAM" id="SSF52540">
    <property type="entry name" value="P-loop containing nucleoside triphosphate hydrolases"/>
    <property type="match status" value="1"/>
</dbReference>
<keyword evidence="1" id="KW-0234">DNA repair</keyword>
<sequence length="297" mass="34229">MASRFLLEIIDRKLKEIMKNESIFGGKILILSGDFRQCLPIKEFATRSEITDLTIKKSNLWNSFLKLKLTENMRADKNEKEFAKNLIEIGDGKEESEYITIHNYAILSPFNTIVDKYNEEIIKKFPGEQYDFLSIDETEQNSALQITPEILNSLNCANFPKHKLTLKINSVIMLLRNLNLSEGLCNGTRLQVTNIGKNVLNCKIISGDKFGEQTLIPRITLIEEKKFPFILKRHQFPVQLAFSFTINKSQSQTFEKIGIDFTQESFAHGQTYVALSRAKSWNKIKIKLNENENKIKI</sequence>
<dbReference type="OrthoDB" id="10056572at2759"/>
<dbReference type="PANTHER" id="PTHR10492:SF57">
    <property type="entry name" value="ATP-DEPENDENT DNA HELICASE"/>
    <property type="match status" value="1"/>
</dbReference>
<keyword evidence="1" id="KW-0378">Hydrolase</keyword>
<accession>A0A6V7VG37</accession>
<protein>
    <recommendedName>
        <fullName evidence="1">ATP-dependent DNA helicase</fullName>
        <ecNumber evidence="1">5.6.2.3</ecNumber>
    </recommendedName>
</protein>
<keyword evidence="1" id="KW-0227">DNA damage</keyword>
<evidence type="ECO:0000313" key="5">
    <source>
        <dbReference type="Proteomes" id="UP000580250"/>
    </source>
</evidence>
<dbReference type="Pfam" id="PF05970">
    <property type="entry name" value="PIF1"/>
    <property type="match status" value="1"/>
</dbReference>
<dbReference type="Pfam" id="PF21530">
    <property type="entry name" value="Pif1_2B_dom"/>
    <property type="match status" value="1"/>
</dbReference>
<evidence type="ECO:0000313" key="4">
    <source>
        <dbReference type="EMBL" id="CAD2173823.1"/>
    </source>
</evidence>
<name>A0A6V7VG37_MELEN</name>
<dbReference type="EC" id="5.6.2.3" evidence="1"/>
<dbReference type="GO" id="GO:0006310">
    <property type="term" value="P:DNA recombination"/>
    <property type="evidence" value="ECO:0007669"/>
    <property type="project" value="UniProtKB-KW"/>
</dbReference>
<dbReference type="GO" id="GO:0043139">
    <property type="term" value="F:5'-3' DNA helicase activity"/>
    <property type="evidence" value="ECO:0007669"/>
    <property type="project" value="UniProtKB-EC"/>
</dbReference>
<dbReference type="InterPro" id="IPR027417">
    <property type="entry name" value="P-loop_NTPase"/>
</dbReference>
<comment type="cofactor">
    <cofactor evidence="1">
        <name>Mg(2+)</name>
        <dbReference type="ChEBI" id="CHEBI:18420"/>
    </cofactor>
</comment>
<dbReference type="GO" id="GO:0006281">
    <property type="term" value="P:DNA repair"/>
    <property type="evidence" value="ECO:0007669"/>
    <property type="project" value="UniProtKB-KW"/>
</dbReference>